<sequence length="134" mass="15604">MKENVKNMVDILDLDVDTVYRMLIFMYTDKAGNLDWETSKKLYFAADKYGLITLKCICSKVLKQNLSVTNLREVLALANMHADDDLKKEAIEFFCDHETEVMFSTEWKSFMTEDVHLAAETMHHIFLKKAGNRQ</sequence>
<accession>A0A4Y2JP11</accession>
<dbReference type="PANTHER" id="PTHR24413">
    <property type="entry name" value="SPECKLE-TYPE POZ PROTEIN"/>
    <property type="match status" value="1"/>
</dbReference>
<protein>
    <submittedName>
        <fullName evidence="2">Speckle-type POZ protein B</fullName>
    </submittedName>
</protein>
<dbReference type="InterPro" id="IPR000210">
    <property type="entry name" value="BTB/POZ_dom"/>
</dbReference>
<evidence type="ECO:0000313" key="3">
    <source>
        <dbReference type="Proteomes" id="UP000499080"/>
    </source>
</evidence>
<dbReference type="SUPFAM" id="SSF54695">
    <property type="entry name" value="POZ domain"/>
    <property type="match status" value="1"/>
</dbReference>
<dbReference type="Gene3D" id="3.30.710.10">
    <property type="entry name" value="Potassium Channel Kv1.1, Chain A"/>
    <property type="match status" value="1"/>
</dbReference>
<dbReference type="AlphaFoldDB" id="A0A4Y2JP11"/>
<feature type="domain" description="BTB" evidence="1">
    <location>
        <begin position="4"/>
        <end position="65"/>
    </location>
</feature>
<keyword evidence="3" id="KW-1185">Reference proteome</keyword>
<dbReference type="EMBL" id="BGPR01003724">
    <property type="protein sequence ID" value="GBM91674.1"/>
    <property type="molecule type" value="Genomic_DNA"/>
</dbReference>
<comment type="caution">
    <text evidence="2">The sequence shown here is derived from an EMBL/GenBank/DDBJ whole genome shotgun (WGS) entry which is preliminary data.</text>
</comment>
<gene>
    <name evidence="2" type="primary">spop-b_4</name>
    <name evidence="2" type="ORF">AVEN_122281_1</name>
</gene>
<dbReference type="InterPro" id="IPR011333">
    <property type="entry name" value="SKP1/BTB/POZ_sf"/>
</dbReference>
<dbReference type="Proteomes" id="UP000499080">
    <property type="component" value="Unassembled WGS sequence"/>
</dbReference>
<reference evidence="2 3" key="1">
    <citation type="journal article" date="2019" name="Sci. Rep.">
        <title>Orb-weaving spider Araneus ventricosus genome elucidates the spidroin gene catalogue.</title>
        <authorList>
            <person name="Kono N."/>
            <person name="Nakamura H."/>
            <person name="Ohtoshi R."/>
            <person name="Moran D.A.P."/>
            <person name="Shinohara A."/>
            <person name="Yoshida Y."/>
            <person name="Fujiwara M."/>
            <person name="Mori M."/>
            <person name="Tomita M."/>
            <person name="Arakawa K."/>
        </authorList>
    </citation>
    <scope>NUCLEOTIDE SEQUENCE [LARGE SCALE GENOMIC DNA]</scope>
</reference>
<name>A0A4Y2JP11_ARAVE</name>
<dbReference type="Gene3D" id="1.25.40.420">
    <property type="match status" value="1"/>
</dbReference>
<evidence type="ECO:0000313" key="2">
    <source>
        <dbReference type="EMBL" id="GBM91674.1"/>
    </source>
</evidence>
<dbReference type="Pfam" id="PF00651">
    <property type="entry name" value="BTB"/>
    <property type="match status" value="1"/>
</dbReference>
<evidence type="ECO:0000259" key="1">
    <source>
        <dbReference type="Pfam" id="PF00651"/>
    </source>
</evidence>
<dbReference type="OrthoDB" id="6359816at2759"/>
<organism evidence="2 3">
    <name type="scientific">Araneus ventricosus</name>
    <name type="common">Orbweaver spider</name>
    <name type="synonym">Epeira ventricosa</name>
    <dbReference type="NCBI Taxonomy" id="182803"/>
    <lineage>
        <taxon>Eukaryota</taxon>
        <taxon>Metazoa</taxon>
        <taxon>Ecdysozoa</taxon>
        <taxon>Arthropoda</taxon>
        <taxon>Chelicerata</taxon>
        <taxon>Arachnida</taxon>
        <taxon>Araneae</taxon>
        <taxon>Araneomorphae</taxon>
        <taxon>Entelegynae</taxon>
        <taxon>Araneoidea</taxon>
        <taxon>Araneidae</taxon>
        <taxon>Araneus</taxon>
    </lineage>
</organism>
<proteinExistence type="predicted"/>